<name>A0ABW4RTL6_9ACTN</name>
<comment type="caution">
    <text evidence="3">The sequence shown here is derived from an EMBL/GenBank/DDBJ whole genome shotgun (WGS) entry which is preliminary data.</text>
</comment>
<organism evidence="3 4">
    <name type="scientific">Luteococcus peritonei</name>
    <dbReference type="NCBI Taxonomy" id="88874"/>
    <lineage>
        <taxon>Bacteria</taxon>
        <taxon>Bacillati</taxon>
        <taxon>Actinomycetota</taxon>
        <taxon>Actinomycetes</taxon>
        <taxon>Propionibacteriales</taxon>
        <taxon>Propionibacteriaceae</taxon>
        <taxon>Luteococcus</taxon>
    </lineage>
</organism>
<keyword evidence="4" id="KW-1185">Reference proteome</keyword>
<evidence type="ECO:0000256" key="2">
    <source>
        <dbReference type="SAM" id="Phobius"/>
    </source>
</evidence>
<keyword evidence="1" id="KW-0378">Hydrolase</keyword>
<evidence type="ECO:0000256" key="1">
    <source>
        <dbReference type="ARBA" id="ARBA00022801"/>
    </source>
</evidence>
<dbReference type="SUPFAM" id="SSF63817">
    <property type="entry name" value="Sortase"/>
    <property type="match status" value="1"/>
</dbReference>
<protein>
    <submittedName>
        <fullName evidence="3">Class E sortase</fullName>
    </submittedName>
</protein>
<dbReference type="RefSeq" id="WP_343872375.1">
    <property type="nucleotide sequence ID" value="NZ_BAAAIX010000007.1"/>
</dbReference>
<dbReference type="InterPro" id="IPR005754">
    <property type="entry name" value="Sortase"/>
</dbReference>
<feature type="transmembrane region" description="Helical" evidence="2">
    <location>
        <begin position="12"/>
        <end position="36"/>
    </location>
</feature>
<dbReference type="CDD" id="cd05830">
    <property type="entry name" value="Sortase_E"/>
    <property type="match status" value="1"/>
</dbReference>
<gene>
    <name evidence="3" type="ORF">ACFSCS_04025</name>
</gene>
<reference evidence="4" key="1">
    <citation type="journal article" date="2019" name="Int. J. Syst. Evol. Microbiol.">
        <title>The Global Catalogue of Microorganisms (GCM) 10K type strain sequencing project: providing services to taxonomists for standard genome sequencing and annotation.</title>
        <authorList>
            <consortium name="The Broad Institute Genomics Platform"/>
            <consortium name="The Broad Institute Genome Sequencing Center for Infectious Disease"/>
            <person name="Wu L."/>
            <person name="Ma J."/>
        </authorList>
    </citation>
    <scope>NUCLEOTIDE SEQUENCE [LARGE SCALE GENOMIC DNA]</scope>
    <source>
        <strain evidence="4">CAIM 431</strain>
    </source>
</reference>
<accession>A0ABW4RTL6</accession>
<keyword evidence="2" id="KW-0472">Membrane</keyword>
<sequence length="224" mass="24267">MSGAISTRRRRGASPTTVVGLVLLLVGLSILGWAAWQFFGTNITSRRQAEQTTAQLQQQWRTADAKTPEFSSADGQPVALLRIPDLGPDHQWPVLAGTSTDALSQGVGWYADTAGPGQVGNFAVAGHRVTHGEPFRRLLELKQGSTVVVETRDSVYTYALDNAPRELTVADTASWVLDPVPGRPAQKPSRELITLTTCQDLFHSPDRSVAFGHLVSKTDKKPAR</sequence>
<keyword evidence="2" id="KW-1133">Transmembrane helix</keyword>
<dbReference type="NCBIfam" id="TIGR01076">
    <property type="entry name" value="sortase_fam"/>
    <property type="match status" value="1"/>
</dbReference>
<evidence type="ECO:0000313" key="4">
    <source>
        <dbReference type="Proteomes" id="UP001597326"/>
    </source>
</evidence>
<dbReference type="InterPro" id="IPR023365">
    <property type="entry name" value="Sortase_dom-sf"/>
</dbReference>
<dbReference type="InterPro" id="IPR053465">
    <property type="entry name" value="Sortase_Class_E"/>
</dbReference>
<dbReference type="Pfam" id="PF04203">
    <property type="entry name" value="Sortase"/>
    <property type="match status" value="1"/>
</dbReference>
<proteinExistence type="predicted"/>
<dbReference type="Proteomes" id="UP001597326">
    <property type="component" value="Unassembled WGS sequence"/>
</dbReference>
<dbReference type="InterPro" id="IPR042003">
    <property type="entry name" value="Sortase_E"/>
</dbReference>
<dbReference type="EMBL" id="JBHUFZ010000008">
    <property type="protein sequence ID" value="MFD1889355.1"/>
    <property type="molecule type" value="Genomic_DNA"/>
</dbReference>
<dbReference type="Gene3D" id="2.40.260.10">
    <property type="entry name" value="Sortase"/>
    <property type="match status" value="1"/>
</dbReference>
<evidence type="ECO:0000313" key="3">
    <source>
        <dbReference type="EMBL" id="MFD1889355.1"/>
    </source>
</evidence>
<dbReference type="NCBIfam" id="NF033747">
    <property type="entry name" value="class_E_sortase"/>
    <property type="match status" value="1"/>
</dbReference>
<keyword evidence="2" id="KW-0812">Transmembrane</keyword>